<protein>
    <submittedName>
        <fullName evidence="1">Uncharacterized protein</fullName>
    </submittedName>
</protein>
<gene>
    <name evidence="1" type="ORF">Ctob_003488</name>
</gene>
<organism evidence="1 2">
    <name type="scientific">Chrysochromulina tobinii</name>
    <dbReference type="NCBI Taxonomy" id="1460289"/>
    <lineage>
        <taxon>Eukaryota</taxon>
        <taxon>Haptista</taxon>
        <taxon>Haptophyta</taxon>
        <taxon>Prymnesiophyceae</taxon>
        <taxon>Prymnesiales</taxon>
        <taxon>Chrysochromulinaceae</taxon>
        <taxon>Chrysochromulina</taxon>
    </lineage>
</organism>
<reference evidence="2" key="1">
    <citation type="journal article" date="2015" name="PLoS Genet.">
        <title>Genome Sequence and Transcriptome Analyses of Chrysochromulina tobin: Metabolic Tools for Enhanced Algal Fitness in the Prominent Order Prymnesiales (Haptophyceae).</title>
        <authorList>
            <person name="Hovde B.T."/>
            <person name="Deodato C.R."/>
            <person name="Hunsperger H.M."/>
            <person name="Ryken S.A."/>
            <person name="Yost W."/>
            <person name="Jha R.K."/>
            <person name="Patterson J."/>
            <person name="Monnat R.J. Jr."/>
            <person name="Barlow S.B."/>
            <person name="Starkenburg S.R."/>
            <person name="Cattolico R.A."/>
        </authorList>
    </citation>
    <scope>NUCLEOTIDE SEQUENCE</scope>
    <source>
        <strain evidence="2">CCMP291</strain>
    </source>
</reference>
<comment type="caution">
    <text evidence="1">The sequence shown here is derived from an EMBL/GenBank/DDBJ whole genome shotgun (WGS) entry which is preliminary data.</text>
</comment>
<evidence type="ECO:0000313" key="2">
    <source>
        <dbReference type="Proteomes" id="UP000037460"/>
    </source>
</evidence>
<accession>A0A0M0J5P4</accession>
<sequence length="223" mass="23384">MPLDPFAAPPAPVVLCDRGDGSPASKETARQRWAHVNAGHVPDIARLGTPPHAYELKVYTPYNQTVALGLGSTRNGGAPSTAEGHTHAFGCTEENLRKLVLGLKQVGSRSDAPYDRATGAGFVAAHNGQYADALSKGVGVSLLVAETTGALAASFMTILRLLARQTRLPGATDNTRYGEGRASPRSFLTHHVANISTAIQTADAQTILNAASARMLRVSFGVM</sequence>
<name>A0A0M0J5P4_9EUKA</name>
<dbReference type="EMBL" id="JWZX01003357">
    <property type="protein sequence ID" value="KOO21513.1"/>
    <property type="molecule type" value="Genomic_DNA"/>
</dbReference>
<dbReference type="AlphaFoldDB" id="A0A0M0J5P4"/>
<proteinExistence type="predicted"/>
<evidence type="ECO:0000313" key="1">
    <source>
        <dbReference type="EMBL" id="KOO21513.1"/>
    </source>
</evidence>
<dbReference type="Proteomes" id="UP000037460">
    <property type="component" value="Unassembled WGS sequence"/>
</dbReference>
<keyword evidence="2" id="KW-1185">Reference proteome</keyword>
<dbReference type="OrthoDB" id="10603051at2759"/>